<evidence type="ECO:0000313" key="4">
    <source>
        <dbReference type="EMBL" id="CAL4764632.1"/>
    </source>
</evidence>
<keyword evidence="1" id="KW-0732">Signal</keyword>
<comment type="caution">
    <text evidence="3">The sequence shown here is derived from an EMBL/GenBank/DDBJ whole genome shotgun (WGS) entry which is preliminary data.</text>
</comment>
<name>A0A9P1BRB6_9DINO</name>
<feature type="signal peptide" evidence="1">
    <location>
        <begin position="1"/>
        <end position="18"/>
    </location>
</feature>
<protein>
    <recommendedName>
        <fullName evidence="2">Methyltransferase type 11 domain-containing protein</fullName>
    </recommendedName>
</protein>
<accession>A0A9P1BRB6</accession>
<dbReference type="OrthoDB" id="421256at2759"/>
<dbReference type="GO" id="GO:0046872">
    <property type="term" value="F:metal ion binding"/>
    <property type="evidence" value="ECO:0007669"/>
    <property type="project" value="InterPro"/>
</dbReference>
<organism evidence="3">
    <name type="scientific">Cladocopium goreaui</name>
    <dbReference type="NCBI Taxonomy" id="2562237"/>
    <lineage>
        <taxon>Eukaryota</taxon>
        <taxon>Sar</taxon>
        <taxon>Alveolata</taxon>
        <taxon>Dinophyceae</taxon>
        <taxon>Suessiales</taxon>
        <taxon>Symbiodiniaceae</taxon>
        <taxon>Cladocopium</taxon>
    </lineage>
</organism>
<dbReference type="GO" id="GO:0008757">
    <property type="term" value="F:S-adenosylmethionine-dependent methyltransferase activity"/>
    <property type="evidence" value="ECO:0007669"/>
    <property type="project" value="InterPro"/>
</dbReference>
<dbReference type="AlphaFoldDB" id="A0A9P1BRB6"/>
<dbReference type="EMBL" id="CAMXCT020000335">
    <property type="protein sequence ID" value="CAL1130695.1"/>
    <property type="molecule type" value="Genomic_DNA"/>
</dbReference>
<dbReference type="Gene3D" id="3.40.50.150">
    <property type="entry name" value="Vaccinia Virus protein VP39"/>
    <property type="match status" value="1"/>
</dbReference>
<gene>
    <name evidence="3" type="ORF">C1SCF055_LOCUS5470</name>
</gene>
<evidence type="ECO:0000256" key="1">
    <source>
        <dbReference type="SAM" id="SignalP"/>
    </source>
</evidence>
<reference evidence="3" key="1">
    <citation type="submission" date="2022-10" db="EMBL/GenBank/DDBJ databases">
        <authorList>
            <person name="Chen Y."/>
            <person name="Dougan E. K."/>
            <person name="Chan C."/>
            <person name="Rhodes N."/>
            <person name="Thang M."/>
        </authorList>
    </citation>
    <scope>NUCLEOTIDE SEQUENCE</scope>
</reference>
<dbReference type="InterPro" id="IPR029063">
    <property type="entry name" value="SAM-dependent_MTases_sf"/>
</dbReference>
<evidence type="ECO:0000259" key="2">
    <source>
        <dbReference type="Pfam" id="PF08241"/>
    </source>
</evidence>
<evidence type="ECO:0000313" key="5">
    <source>
        <dbReference type="Proteomes" id="UP001152797"/>
    </source>
</evidence>
<dbReference type="Proteomes" id="UP001152797">
    <property type="component" value="Unassembled WGS sequence"/>
</dbReference>
<dbReference type="GO" id="GO:0006801">
    <property type="term" value="P:superoxide metabolic process"/>
    <property type="evidence" value="ECO:0007669"/>
    <property type="project" value="InterPro"/>
</dbReference>
<feature type="chain" id="PRO_5043269700" description="Methyltransferase type 11 domain-containing protein" evidence="1">
    <location>
        <begin position="19"/>
        <end position="943"/>
    </location>
</feature>
<reference evidence="4 5" key="2">
    <citation type="submission" date="2024-05" db="EMBL/GenBank/DDBJ databases">
        <authorList>
            <person name="Chen Y."/>
            <person name="Shah S."/>
            <person name="Dougan E. K."/>
            <person name="Thang M."/>
            <person name="Chan C."/>
        </authorList>
    </citation>
    <scope>NUCLEOTIDE SEQUENCE [LARGE SCALE GENOMIC DNA]</scope>
</reference>
<feature type="domain" description="Methyltransferase type 11" evidence="2">
    <location>
        <begin position="762"/>
        <end position="848"/>
    </location>
</feature>
<keyword evidence="5" id="KW-1185">Reference proteome</keyword>
<dbReference type="Gene3D" id="2.60.40.200">
    <property type="entry name" value="Superoxide dismutase, copper/zinc binding domain"/>
    <property type="match status" value="4"/>
</dbReference>
<dbReference type="EMBL" id="CAMXCT010000335">
    <property type="protein sequence ID" value="CAI3977320.1"/>
    <property type="molecule type" value="Genomic_DNA"/>
</dbReference>
<dbReference type="Pfam" id="PF08241">
    <property type="entry name" value="Methyltransf_11"/>
    <property type="match status" value="1"/>
</dbReference>
<proteinExistence type="predicted"/>
<dbReference type="SUPFAM" id="SSF49329">
    <property type="entry name" value="Cu,Zn superoxide dismutase-like"/>
    <property type="match status" value="4"/>
</dbReference>
<dbReference type="CDD" id="cd02440">
    <property type="entry name" value="AdoMet_MTases"/>
    <property type="match status" value="1"/>
</dbReference>
<dbReference type="InterPro" id="IPR036423">
    <property type="entry name" value="SOD-like_Cu/Zn_dom_sf"/>
</dbReference>
<dbReference type="InterPro" id="IPR013216">
    <property type="entry name" value="Methyltransf_11"/>
</dbReference>
<sequence length="943" mass="101381">MAFGRWSISLFLVGLCRAQKAIVGSFGTYPGYTGSLSSVSGVMSVDTWSSGVQTLSWSLSNVDSRCAEACPATNCCGVHIHVGKTCSVAADIGGHYYDSTTYTTDPWLTVMYNATDSPSNTLSLPVTTGLTASDILGRAMVIHDFEGGRIACGIIKEATVSSFSAYPGYTGNLMSVGSALIDSGFGKQTLSWIFQSGLDTRCSEACMAPNCCGVHIHVGFDCTDASTIGGHWWNSDALEADPWQTIMYNTTGGMPSVASSIEVDTQLSTVQINKRALVIHDFTGARIACGNIMMPVSEAIVSSFSLYPGSSSSLTVEGVMSVISSEDASGTQTLSWSLTGLDPACANTCTVPNCCGAHIHVGTDCSDASTIGGHYWDSSDYTTDPWQTVMYNSSSLGSNAASVAVATGLGASDVLGRAMVIHDSTGARIACGIIQPANVPSFAAYPGYTGNLATAGVMSVQATGTTQTLSWVLTAGLDTQCTGTCTAPNCCGVHIHTGMDCSDSSTIGGHFYDSTALTTDPWLTITYDASTMPSVMKDVAVQSGKTASEIEGRTMVIHDSTGARIACGTISLDAMTPTTTQLIDAAWWAVGQIMRARPFEGKQRGCADMLLQSNGSAKFQRMSSLDLKGHFDLIVDAGELAALGFVMDLANFRWDALAHVEELLRLIFSSLRLFASSKSCLRLYLAPSQLCDFLVAFVTAFGAEPLQRPNGWMDFTVSKTLMPNDLEQVLEREVYQERSHQRYAKVLFPALGDDLSHEPRVLDVGGGDGHMAQWWSREGCEVHLLEVDAKLVAEAQMRLGKERVTLHDGKSSWPYADGCFDVCLLLFVLHHIRDAVETTLREAARVARRVLVLEDQPRTAASRDLVNLAVQVTAQHFRPFGQDPQVYMQNIRPDVVWRKLFHEAGLQCVRQVEICGTLQHPVPHTFYELASVTKKKRSARCAR</sequence>
<dbReference type="SUPFAM" id="SSF53335">
    <property type="entry name" value="S-adenosyl-L-methionine-dependent methyltransferases"/>
    <property type="match status" value="1"/>
</dbReference>
<dbReference type="EMBL" id="CAMXCT030000335">
    <property type="protein sequence ID" value="CAL4764632.1"/>
    <property type="molecule type" value="Genomic_DNA"/>
</dbReference>
<evidence type="ECO:0000313" key="3">
    <source>
        <dbReference type="EMBL" id="CAI3977320.1"/>
    </source>
</evidence>